<sequence length="245" mass="29167">MPTPDRKKNKHKKKEKVSSHRSSSKHKSKKKKSSRTSSRNRERKNYKRDNKASPLKMPMFGQDLMKKLQEMNNGKRTDELMALSLLPYMKPQQINNESIIIEQKQQKDKKSMQKQRLLIPINYDSFMIILDDPFYKEYLSEEMINFMNKKLITCMKRQVVDQKSDNFLQKIDRLEQDLKKQTNNEEIENQIQLGVVNSIFSILNNKNDLGNVLDPEIKDIFQLMEIEKPDVIQDDIYYEAKQMFL</sequence>
<evidence type="ECO:0000256" key="2">
    <source>
        <dbReference type="SAM" id="MobiDB-lite"/>
    </source>
</evidence>
<feature type="coiled-coil region" evidence="1">
    <location>
        <begin position="164"/>
        <end position="191"/>
    </location>
</feature>
<gene>
    <name evidence="3" type="ORF">PSON_ATCC_30995.1.T0080007</name>
</gene>
<organism evidence="3 4">
    <name type="scientific">Paramecium sonneborni</name>
    <dbReference type="NCBI Taxonomy" id="65129"/>
    <lineage>
        <taxon>Eukaryota</taxon>
        <taxon>Sar</taxon>
        <taxon>Alveolata</taxon>
        <taxon>Ciliophora</taxon>
        <taxon>Intramacronucleata</taxon>
        <taxon>Oligohymenophorea</taxon>
        <taxon>Peniculida</taxon>
        <taxon>Parameciidae</taxon>
        <taxon>Paramecium</taxon>
    </lineage>
</organism>
<reference evidence="3" key="1">
    <citation type="submission" date="2021-01" db="EMBL/GenBank/DDBJ databases">
        <authorList>
            <consortium name="Genoscope - CEA"/>
            <person name="William W."/>
        </authorList>
    </citation>
    <scope>NUCLEOTIDE SEQUENCE</scope>
</reference>
<proteinExistence type="predicted"/>
<feature type="region of interest" description="Disordered" evidence="2">
    <location>
        <begin position="1"/>
        <end position="58"/>
    </location>
</feature>
<name>A0A8S1KF88_9CILI</name>
<keyword evidence="4" id="KW-1185">Reference proteome</keyword>
<accession>A0A8S1KF88</accession>
<evidence type="ECO:0000313" key="3">
    <source>
        <dbReference type="EMBL" id="CAD8053928.1"/>
    </source>
</evidence>
<feature type="compositionally biased region" description="Basic residues" evidence="2">
    <location>
        <begin position="22"/>
        <end position="34"/>
    </location>
</feature>
<dbReference type="EMBL" id="CAJJDN010000008">
    <property type="protein sequence ID" value="CAD8053928.1"/>
    <property type="molecule type" value="Genomic_DNA"/>
</dbReference>
<protein>
    <submittedName>
        <fullName evidence="3">Uncharacterized protein</fullName>
    </submittedName>
</protein>
<keyword evidence="1" id="KW-0175">Coiled coil</keyword>
<evidence type="ECO:0000313" key="4">
    <source>
        <dbReference type="Proteomes" id="UP000692954"/>
    </source>
</evidence>
<comment type="caution">
    <text evidence="3">The sequence shown here is derived from an EMBL/GenBank/DDBJ whole genome shotgun (WGS) entry which is preliminary data.</text>
</comment>
<dbReference type="AlphaFoldDB" id="A0A8S1KF88"/>
<evidence type="ECO:0000256" key="1">
    <source>
        <dbReference type="SAM" id="Coils"/>
    </source>
</evidence>
<dbReference type="Proteomes" id="UP000692954">
    <property type="component" value="Unassembled WGS sequence"/>
</dbReference>
<dbReference type="OrthoDB" id="305607at2759"/>